<dbReference type="PANTHER" id="PTHR10682:SF10">
    <property type="entry name" value="POLYNUCLEOTIDE ADENYLYLTRANSFERASE"/>
    <property type="match status" value="1"/>
</dbReference>
<dbReference type="Pfam" id="PF04928">
    <property type="entry name" value="PAP_central"/>
    <property type="match status" value="1"/>
</dbReference>
<evidence type="ECO:0000256" key="13">
    <source>
        <dbReference type="PIRSR" id="PIRSR018425-2"/>
    </source>
</evidence>
<dbReference type="GO" id="GO:0005634">
    <property type="term" value="C:nucleus"/>
    <property type="evidence" value="ECO:0007669"/>
    <property type="project" value="UniProtKB-SubCell"/>
</dbReference>
<feature type="binding site" evidence="13">
    <location>
        <position position="155"/>
    </location>
    <ligand>
        <name>Mg(2+)</name>
        <dbReference type="ChEBI" id="CHEBI:18420"/>
        <label>2</label>
        <note>catalytic</note>
    </ligand>
</feature>
<keyword evidence="9 13" id="KW-0460">Magnesium</keyword>
<feature type="compositionally biased region" description="Low complexity" evidence="14">
    <location>
        <begin position="618"/>
        <end position="639"/>
    </location>
</feature>
<evidence type="ECO:0000256" key="2">
    <source>
        <dbReference type="ARBA" id="ARBA00004123"/>
    </source>
</evidence>
<feature type="binding site" evidence="12">
    <location>
        <position position="216"/>
    </location>
    <ligand>
        <name>ATP</name>
        <dbReference type="ChEBI" id="CHEBI:30616"/>
    </ligand>
</feature>
<keyword evidence="18" id="KW-0548">Nucleotidyltransferase</keyword>
<dbReference type="CDD" id="cd05402">
    <property type="entry name" value="NT_PAP_TUTase"/>
    <property type="match status" value="1"/>
</dbReference>
<dbReference type="Proteomes" id="UP001140217">
    <property type="component" value="Unassembled WGS sequence"/>
</dbReference>
<sequence>MEARQKYPGVTPPIDVTASTEEEEALAGDLLGVLRAENQFESDEERRTRETVLGKIDRMVKEFVYRAAIKHKLPEGLAQMCGGKIFAFGSYRLGVHGPSADIDTLCVVPSHVSRNDFFDIMHGMLRERSEVTELVAVPDAHVPVIKMVFSGVEIDLTVAVLQQPTIPEDLELFDNNLLRNMDSASVRSLNGSRVTDEILRLVPNIPTFRLALRCIKLWAKRRAIYSNKAGFLGGVAWAMLVARVCQLYPNKCASTVVRRFFSVLTKKRWETPIMLKNIETGPAHLEVWSSNRYHHRMPIITPAYPSMCATHNVSMSTKQIMELEFKRGLATVSSIMSREATWDALFEKHQFFHSYKFYFQVNVASSDAEAHGRIQGFVESRLRHYVLQLETTRQFFIIHPFIHGYDRKFDCATDAEAQRIRDGFLPEKADAAPNKDGASEKDDAPGKDDASNKDDEGPHTEAPAAGQGKEVHISSFYIGLRLAERDRGTSGRRRLDLSAPTQAFIRLIKGAQDWDSNTMSVFIRFLRSEQLPDEVFDGESRPRPGALRSSAKKSKKGARKGKRSADDSVATDASPSPTGDDQQPKKARFDGVQAPSTSGVPVGAGRAQQPGDAPASNGAAPGQDSAGAAADEPGPQQPMTIPPPAPPVAKVGGIRLRLL</sequence>
<reference evidence="18" key="1">
    <citation type="submission" date="2022-07" db="EMBL/GenBank/DDBJ databases">
        <title>Phylogenomic reconstructions and comparative analyses of Kickxellomycotina fungi.</title>
        <authorList>
            <person name="Reynolds N.K."/>
            <person name="Stajich J.E."/>
            <person name="Barry K."/>
            <person name="Grigoriev I.V."/>
            <person name="Crous P."/>
            <person name="Smith M.E."/>
        </authorList>
    </citation>
    <scope>NUCLEOTIDE SEQUENCE</scope>
    <source>
        <strain evidence="18">NBRC 105414</strain>
    </source>
</reference>
<dbReference type="GO" id="GO:0006397">
    <property type="term" value="P:mRNA processing"/>
    <property type="evidence" value="ECO:0007669"/>
    <property type="project" value="UniProtKB-KW"/>
</dbReference>
<dbReference type="Gene3D" id="1.10.1410.10">
    <property type="match status" value="1"/>
</dbReference>
<evidence type="ECO:0000256" key="11">
    <source>
        <dbReference type="PIRNR" id="PIRNR018425"/>
    </source>
</evidence>
<feature type="domain" description="Poly(A) polymerase central" evidence="16">
    <location>
        <begin position="207"/>
        <end position="348"/>
    </location>
</feature>
<dbReference type="AlphaFoldDB" id="A0A9W8H8I4"/>
<evidence type="ECO:0000313" key="19">
    <source>
        <dbReference type="Proteomes" id="UP001140217"/>
    </source>
</evidence>
<evidence type="ECO:0000256" key="12">
    <source>
        <dbReference type="PIRSR" id="PIRSR018425-1"/>
    </source>
</evidence>
<dbReference type="GO" id="GO:0003723">
    <property type="term" value="F:RNA binding"/>
    <property type="evidence" value="ECO:0007669"/>
    <property type="project" value="UniProtKB-UniRule"/>
</dbReference>
<feature type="binding site" evidence="13">
    <location>
        <position position="101"/>
    </location>
    <ligand>
        <name>Mg(2+)</name>
        <dbReference type="ChEBI" id="CHEBI:18420"/>
        <label>1</label>
        <note>catalytic</note>
    </ligand>
</feature>
<dbReference type="GO" id="GO:0031123">
    <property type="term" value="P:RNA 3'-end processing"/>
    <property type="evidence" value="ECO:0007669"/>
    <property type="project" value="InterPro"/>
</dbReference>
<evidence type="ECO:0000256" key="5">
    <source>
        <dbReference type="ARBA" id="ARBA00022679"/>
    </source>
</evidence>
<dbReference type="SUPFAM" id="SSF55003">
    <property type="entry name" value="PAP/Archaeal CCA-adding enzyme, C-terminal domain"/>
    <property type="match status" value="1"/>
</dbReference>
<dbReference type="FunFam" id="1.10.1410.10:FF:000001">
    <property type="entry name" value="Putative poly(A) polymerase gamma"/>
    <property type="match status" value="1"/>
</dbReference>
<dbReference type="SUPFAM" id="SSF81301">
    <property type="entry name" value="Nucleotidyltransferase"/>
    <property type="match status" value="1"/>
</dbReference>
<feature type="region of interest" description="Disordered" evidence="14">
    <location>
        <begin position="424"/>
        <end position="468"/>
    </location>
</feature>
<dbReference type="SUPFAM" id="SSF81631">
    <property type="entry name" value="PAP/OAS1 substrate-binding domain"/>
    <property type="match status" value="1"/>
</dbReference>
<dbReference type="EC" id="2.7.7.19" evidence="11"/>
<dbReference type="InterPro" id="IPR011068">
    <property type="entry name" value="NuclTrfase_I-like_C"/>
</dbReference>
<feature type="compositionally biased region" description="Polar residues" evidence="14">
    <location>
        <begin position="571"/>
        <end position="581"/>
    </location>
</feature>
<protein>
    <recommendedName>
        <fullName evidence="11">Poly(A) polymerase</fullName>
        <ecNumber evidence="11">2.7.7.19</ecNumber>
    </recommendedName>
</protein>
<dbReference type="InterPro" id="IPR014492">
    <property type="entry name" value="PolyA_polymerase"/>
</dbReference>
<organism evidence="18 19">
    <name type="scientific">Coemansia javaensis</name>
    <dbReference type="NCBI Taxonomy" id="2761396"/>
    <lineage>
        <taxon>Eukaryota</taxon>
        <taxon>Fungi</taxon>
        <taxon>Fungi incertae sedis</taxon>
        <taxon>Zoopagomycota</taxon>
        <taxon>Kickxellomycotina</taxon>
        <taxon>Kickxellomycetes</taxon>
        <taxon>Kickxellales</taxon>
        <taxon>Kickxellaceae</taxon>
        <taxon>Coemansia</taxon>
    </lineage>
</organism>
<evidence type="ECO:0000259" key="16">
    <source>
        <dbReference type="Pfam" id="PF04928"/>
    </source>
</evidence>
<feature type="region of interest" description="Disordered" evidence="14">
    <location>
        <begin position="535"/>
        <end position="659"/>
    </location>
</feature>
<dbReference type="Gene3D" id="3.30.460.10">
    <property type="entry name" value="Beta Polymerase, domain 2"/>
    <property type="match status" value="1"/>
</dbReference>
<feature type="binding site" evidence="12">
    <location>
        <begin position="88"/>
        <end position="90"/>
    </location>
    <ligand>
        <name>ATP</name>
        <dbReference type="ChEBI" id="CHEBI:30616"/>
    </ligand>
</feature>
<dbReference type="InterPro" id="IPR043519">
    <property type="entry name" value="NT_sf"/>
</dbReference>
<dbReference type="InterPro" id="IPR007012">
    <property type="entry name" value="PolA_pol_cen_dom"/>
</dbReference>
<evidence type="ECO:0000256" key="4">
    <source>
        <dbReference type="ARBA" id="ARBA00022664"/>
    </source>
</evidence>
<feature type="binding site" evidence="13">
    <location>
        <position position="103"/>
    </location>
    <ligand>
        <name>Mg(2+)</name>
        <dbReference type="ChEBI" id="CHEBI:18420"/>
        <label>1</label>
        <note>catalytic</note>
    </ligand>
</feature>
<feature type="compositionally biased region" description="Basic and acidic residues" evidence="14">
    <location>
        <begin position="437"/>
        <end position="459"/>
    </location>
</feature>
<keyword evidence="19" id="KW-1185">Reference proteome</keyword>
<comment type="similarity">
    <text evidence="3 11">Belongs to the poly(A) polymerase family.</text>
</comment>
<feature type="binding site" evidence="12">
    <location>
        <begin position="234"/>
        <end position="235"/>
    </location>
    <ligand>
        <name>ATP</name>
        <dbReference type="ChEBI" id="CHEBI:30616"/>
    </ligand>
</feature>
<evidence type="ECO:0000256" key="9">
    <source>
        <dbReference type="ARBA" id="ARBA00022842"/>
    </source>
</evidence>
<dbReference type="Pfam" id="PF04926">
    <property type="entry name" value="PAP_RNA-bind"/>
    <property type="match status" value="1"/>
</dbReference>
<dbReference type="Gene3D" id="3.30.70.590">
    <property type="entry name" value="Poly(A) polymerase predicted RNA binding domain"/>
    <property type="match status" value="1"/>
</dbReference>
<comment type="cofactor">
    <cofactor evidence="1">
        <name>Mn(2+)</name>
        <dbReference type="ChEBI" id="CHEBI:29035"/>
    </cofactor>
</comment>
<evidence type="ECO:0000256" key="14">
    <source>
        <dbReference type="SAM" id="MobiDB-lite"/>
    </source>
</evidence>
<feature type="domain" description="Poly(A) polymerase RNA-binding" evidence="15">
    <location>
        <begin position="350"/>
        <end position="543"/>
    </location>
</feature>
<evidence type="ECO:0000256" key="7">
    <source>
        <dbReference type="ARBA" id="ARBA00022741"/>
    </source>
</evidence>
<dbReference type="InterPro" id="IPR048840">
    <property type="entry name" value="PolA_pol_NTPase"/>
</dbReference>
<name>A0A9W8H8I4_9FUNG</name>
<evidence type="ECO:0000256" key="8">
    <source>
        <dbReference type="ARBA" id="ARBA00022840"/>
    </source>
</evidence>
<dbReference type="OrthoDB" id="412748at2759"/>
<comment type="caution">
    <text evidence="18">The sequence shown here is derived from an EMBL/GenBank/DDBJ whole genome shotgun (WGS) entry which is preliminary data.</text>
</comment>
<feature type="binding site" evidence="12">
    <location>
        <begin position="101"/>
        <end position="103"/>
    </location>
    <ligand>
        <name>ATP</name>
        <dbReference type="ChEBI" id="CHEBI:30616"/>
    </ligand>
</feature>
<dbReference type="GO" id="GO:0046872">
    <property type="term" value="F:metal ion binding"/>
    <property type="evidence" value="ECO:0007669"/>
    <property type="project" value="UniProtKB-KW"/>
</dbReference>
<keyword evidence="4 11" id="KW-0507">mRNA processing</keyword>
<evidence type="ECO:0000256" key="10">
    <source>
        <dbReference type="ARBA" id="ARBA00023242"/>
    </source>
</evidence>
<feature type="binding site" evidence="13">
    <location>
        <position position="103"/>
    </location>
    <ligand>
        <name>Mg(2+)</name>
        <dbReference type="ChEBI" id="CHEBI:18420"/>
        <label>2</label>
        <note>catalytic</note>
    </ligand>
</feature>
<feature type="compositionally biased region" description="Basic residues" evidence="14">
    <location>
        <begin position="550"/>
        <end position="562"/>
    </location>
</feature>
<gene>
    <name evidence="18" type="primary">PAP1</name>
    <name evidence="18" type="ORF">H4R18_005628</name>
</gene>
<feature type="binding site" evidence="12">
    <location>
        <position position="225"/>
    </location>
    <ligand>
        <name>ATP</name>
        <dbReference type="ChEBI" id="CHEBI:30616"/>
    </ligand>
</feature>
<dbReference type="InterPro" id="IPR007010">
    <property type="entry name" value="PolA_pol_RNA-bd_dom"/>
</dbReference>
<comment type="catalytic activity">
    <reaction evidence="11">
        <text>RNA(n) + ATP = RNA(n)-3'-adenine ribonucleotide + diphosphate</text>
        <dbReference type="Rhea" id="RHEA:11332"/>
        <dbReference type="Rhea" id="RHEA-COMP:14527"/>
        <dbReference type="Rhea" id="RHEA-COMP:17347"/>
        <dbReference type="ChEBI" id="CHEBI:30616"/>
        <dbReference type="ChEBI" id="CHEBI:33019"/>
        <dbReference type="ChEBI" id="CHEBI:140395"/>
        <dbReference type="ChEBI" id="CHEBI:173115"/>
        <dbReference type="EC" id="2.7.7.19"/>
    </reaction>
</comment>
<evidence type="ECO:0000259" key="15">
    <source>
        <dbReference type="Pfam" id="PF04926"/>
    </source>
</evidence>
<dbReference type="PIRSF" id="PIRSF018425">
    <property type="entry name" value="PolyA_polymerase"/>
    <property type="match status" value="1"/>
</dbReference>
<keyword evidence="8 11" id="KW-0067">ATP-binding</keyword>
<evidence type="ECO:0000256" key="3">
    <source>
        <dbReference type="ARBA" id="ARBA00010912"/>
    </source>
</evidence>
<keyword evidence="7 11" id="KW-0547">Nucleotide-binding</keyword>
<feature type="binding site" evidence="13">
    <location>
        <position position="101"/>
    </location>
    <ligand>
        <name>Mg(2+)</name>
        <dbReference type="ChEBI" id="CHEBI:18420"/>
        <label>2</label>
        <note>catalytic</note>
    </ligand>
</feature>
<evidence type="ECO:0000256" key="1">
    <source>
        <dbReference type="ARBA" id="ARBA00001936"/>
    </source>
</evidence>
<keyword evidence="5 11" id="KW-0808">Transferase</keyword>
<keyword evidence="10 11" id="KW-0539">Nucleus</keyword>
<evidence type="ECO:0000313" key="18">
    <source>
        <dbReference type="EMBL" id="KAJ2776512.1"/>
    </source>
</evidence>
<evidence type="ECO:0000256" key="6">
    <source>
        <dbReference type="ARBA" id="ARBA00022723"/>
    </source>
</evidence>
<feature type="domain" description="Poly(A) polymerase nucleotidyltransferase" evidence="17">
    <location>
        <begin position="9"/>
        <end position="202"/>
    </location>
</feature>
<comment type="subcellular location">
    <subcellularLocation>
        <location evidence="2 11">Nucleus</location>
    </subcellularLocation>
</comment>
<keyword evidence="6 13" id="KW-0479">Metal-binding</keyword>
<dbReference type="GO" id="GO:0005524">
    <property type="term" value="F:ATP binding"/>
    <property type="evidence" value="ECO:0007669"/>
    <property type="project" value="UniProtKB-UniRule"/>
</dbReference>
<dbReference type="FunFam" id="3.30.460.10:FF:000002">
    <property type="entry name" value="Poly(A) polymerase alpha, putative"/>
    <property type="match status" value="1"/>
</dbReference>
<proteinExistence type="inferred from homology"/>
<dbReference type="Pfam" id="PF20750">
    <property type="entry name" value="PAP_NTPase"/>
    <property type="match status" value="1"/>
</dbReference>
<accession>A0A9W8H8I4</accession>
<comment type="function">
    <text evidence="11">Polymerase that creates the 3'-poly(A) tail of mRNA's.</text>
</comment>
<dbReference type="PANTHER" id="PTHR10682">
    <property type="entry name" value="POLY A POLYMERASE"/>
    <property type="match status" value="1"/>
</dbReference>
<evidence type="ECO:0000259" key="17">
    <source>
        <dbReference type="Pfam" id="PF20750"/>
    </source>
</evidence>
<feature type="binding site" evidence="12">
    <location>
        <position position="155"/>
    </location>
    <ligand>
        <name>ATP</name>
        <dbReference type="ChEBI" id="CHEBI:30616"/>
    </ligand>
</feature>
<dbReference type="GO" id="GO:1990817">
    <property type="term" value="F:poly(A) RNA polymerase activity"/>
    <property type="evidence" value="ECO:0007669"/>
    <property type="project" value="UniProtKB-UniRule"/>
</dbReference>
<dbReference type="EMBL" id="JANBUL010000355">
    <property type="protein sequence ID" value="KAJ2776512.1"/>
    <property type="molecule type" value="Genomic_DNA"/>
</dbReference>
<comment type="cofactor">
    <cofactor evidence="13">
        <name>Mg(2+)</name>
        <dbReference type="ChEBI" id="CHEBI:18420"/>
    </cofactor>
    <text evidence="13">Binds 2 magnesium ions. Also active with manganese.</text>
</comment>